<gene>
    <name evidence="1" type="ORF">ACFSQP_07455</name>
</gene>
<sequence>MLNIKHFLTVLFIMATFAGFSQLHVSYSSIQQTYGQANLTQFNTKNSTVELKKLTSTETIQFTYNQAHLVTGIEITNQQGISNKRFHTLAKQLVPNFKLTASGTTPTNTFLYDSKNNILTVKYYSSNQKTALYKIAFISDMPAILALVPNISSWP</sequence>
<dbReference type="EMBL" id="JBHULS010000002">
    <property type="protein sequence ID" value="MFD2551647.1"/>
    <property type="molecule type" value="Genomic_DNA"/>
</dbReference>
<reference evidence="2" key="1">
    <citation type="journal article" date="2019" name="Int. J. Syst. Evol. Microbiol.">
        <title>The Global Catalogue of Microorganisms (GCM) 10K type strain sequencing project: providing services to taxonomists for standard genome sequencing and annotation.</title>
        <authorList>
            <consortium name="The Broad Institute Genomics Platform"/>
            <consortium name="The Broad Institute Genome Sequencing Center for Infectious Disease"/>
            <person name="Wu L."/>
            <person name="Ma J."/>
        </authorList>
    </citation>
    <scope>NUCLEOTIDE SEQUENCE [LARGE SCALE GENOMIC DNA]</scope>
    <source>
        <strain evidence="2">KCTC 42587</strain>
    </source>
</reference>
<dbReference type="Proteomes" id="UP001597472">
    <property type="component" value="Unassembled WGS sequence"/>
</dbReference>
<name>A0ABW5KS04_9FLAO</name>
<evidence type="ECO:0008006" key="3">
    <source>
        <dbReference type="Google" id="ProtNLM"/>
    </source>
</evidence>
<protein>
    <recommendedName>
        <fullName evidence="3">DUF4251 domain-containing protein</fullName>
    </recommendedName>
</protein>
<keyword evidence="2" id="KW-1185">Reference proteome</keyword>
<evidence type="ECO:0000313" key="2">
    <source>
        <dbReference type="Proteomes" id="UP001597472"/>
    </source>
</evidence>
<comment type="caution">
    <text evidence="1">The sequence shown here is derived from an EMBL/GenBank/DDBJ whole genome shotgun (WGS) entry which is preliminary data.</text>
</comment>
<organism evidence="1 2">
    <name type="scientific">Bizionia sediminis</name>
    <dbReference type="NCBI Taxonomy" id="1737064"/>
    <lineage>
        <taxon>Bacteria</taxon>
        <taxon>Pseudomonadati</taxon>
        <taxon>Bacteroidota</taxon>
        <taxon>Flavobacteriia</taxon>
        <taxon>Flavobacteriales</taxon>
        <taxon>Flavobacteriaceae</taxon>
        <taxon>Bizionia</taxon>
    </lineage>
</organism>
<accession>A0ABW5KS04</accession>
<evidence type="ECO:0000313" key="1">
    <source>
        <dbReference type="EMBL" id="MFD2551647.1"/>
    </source>
</evidence>
<dbReference type="RefSeq" id="WP_376892963.1">
    <property type="nucleotide sequence ID" value="NZ_JBHULS010000002.1"/>
</dbReference>
<proteinExistence type="predicted"/>